<dbReference type="PIRSF" id="PIRSF038896">
    <property type="entry name" value="NAPE-PLD"/>
    <property type="match status" value="1"/>
</dbReference>
<proteinExistence type="predicted"/>
<accession>A0ABR3A0U4</accession>
<keyword evidence="3" id="KW-0378">Hydrolase</keyword>
<dbReference type="Gene3D" id="3.60.15.10">
    <property type="entry name" value="Ribonuclease Z/Hydroxyacylglutathione hydrolase-like"/>
    <property type="match status" value="1"/>
</dbReference>
<evidence type="ECO:0000313" key="4">
    <source>
        <dbReference type="Proteomes" id="UP001437256"/>
    </source>
</evidence>
<dbReference type="GO" id="GO:0070290">
    <property type="term" value="F:N-acylphosphatidylethanolamine-specific phospholipase D activity"/>
    <property type="evidence" value="ECO:0007669"/>
    <property type="project" value="UniProtKB-EC"/>
</dbReference>
<dbReference type="PANTHER" id="PTHR15032">
    <property type="entry name" value="N-ACYL-PHOSPHATIDYLETHANOLAMINE-HYDROLYZING PHOSPHOLIPASE D"/>
    <property type="match status" value="1"/>
</dbReference>
<name>A0ABR3A0U4_9AGAR</name>
<organism evidence="3 4">
    <name type="scientific">Marasmius tenuissimus</name>
    <dbReference type="NCBI Taxonomy" id="585030"/>
    <lineage>
        <taxon>Eukaryota</taxon>
        <taxon>Fungi</taxon>
        <taxon>Dikarya</taxon>
        <taxon>Basidiomycota</taxon>
        <taxon>Agaricomycotina</taxon>
        <taxon>Agaricomycetes</taxon>
        <taxon>Agaricomycetidae</taxon>
        <taxon>Agaricales</taxon>
        <taxon>Marasmiineae</taxon>
        <taxon>Marasmiaceae</taxon>
        <taxon>Marasmius</taxon>
    </lineage>
</organism>
<dbReference type="PANTHER" id="PTHR15032:SF4">
    <property type="entry name" value="N-ACYL-PHOSPHATIDYLETHANOLAMINE-HYDROLYZING PHOSPHOLIPASE D"/>
    <property type="match status" value="1"/>
</dbReference>
<dbReference type="InterPro" id="IPR036866">
    <property type="entry name" value="RibonucZ/Hydroxyglut_hydro"/>
</dbReference>
<feature type="domain" description="Metallo-beta-lactamase" evidence="2">
    <location>
        <begin position="123"/>
        <end position="368"/>
    </location>
</feature>
<comment type="caution">
    <text evidence="3">The sequence shown here is derived from an EMBL/GenBank/DDBJ whole genome shotgun (WGS) entry which is preliminary data.</text>
</comment>
<gene>
    <name evidence="3" type="primary">EFM4_1</name>
    <name evidence="3" type="ORF">AAF712_006241</name>
</gene>
<keyword evidence="4" id="KW-1185">Reference proteome</keyword>
<evidence type="ECO:0000256" key="1">
    <source>
        <dbReference type="SAM" id="MobiDB-lite"/>
    </source>
</evidence>
<dbReference type="EMBL" id="JBBXMP010000033">
    <property type="protein sequence ID" value="KAL0066639.1"/>
    <property type="molecule type" value="Genomic_DNA"/>
</dbReference>
<dbReference type="Proteomes" id="UP001437256">
    <property type="component" value="Unassembled WGS sequence"/>
</dbReference>
<dbReference type="InterPro" id="IPR001279">
    <property type="entry name" value="Metallo-B-lactamas"/>
</dbReference>
<dbReference type="EC" id="3.1.4.54" evidence="3"/>
<evidence type="ECO:0000259" key="2">
    <source>
        <dbReference type="Pfam" id="PF12706"/>
    </source>
</evidence>
<dbReference type="InterPro" id="IPR024884">
    <property type="entry name" value="NAPE-PLD"/>
</dbReference>
<dbReference type="Pfam" id="PF12706">
    <property type="entry name" value="Lactamase_B_2"/>
    <property type="match status" value="1"/>
</dbReference>
<dbReference type="SUPFAM" id="SSF56281">
    <property type="entry name" value="Metallo-hydrolase/oxidoreductase"/>
    <property type="match status" value="1"/>
</dbReference>
<feature type="compositionally biased region" description="Basic and acidic residues" evidence="1">
    <location>
        <begin position="8"/>
        <end position="28"/>
    </location>
</feature>
<evidence type="ECO:0000313" key="3">
    <source>
        <dbReference type="EMBL" id="KAL0066639.1"/>
    </source>
</evidence>
<feature type="region of interest" description="Disordered" evidence="1">
    <location>
        <begin position="1"/>
        <end position="28"/>
    </location>
</feature>
<sequence>MKPAPEIRVYETKKEAERRNARLAGKEKPDHWVTKKGDMFTNPWPSFIPYSWRESSSWYNLFTKQPPPPSSSLVEDLVPVVKPTWGASDSDDLNKDKVKATWLGHACFLVELPSVLPLSRGPRILFDPVFSDRCSPSQYAGPKRYNPPPCKIEDIPDVDAIVISHNHYDHMDTPTLTALFSRDRKPHIFAPLGNDAYFDCLKCIPKTHFHTLDWWDTRRVEVDATVPSNSDSGVAQVASFDITLTPGQHQTGRGVFDRWKTLWGGWVVQSVTKNGGDGGEGEETHGPSVYFAGDTGYRTVLAGQDEDKVPVCPAFKEIGERWGGIDLALLPIGAYEPRDIMSRVHCAPQDSVRVFQDIRAKRAIGMHWGTWILTTEDALEPPKRLAEECKKANIADGIFQLCKIGETVFH</sequence>
<protein>
    <submittedName>
        <fullName evidence="3">Protein-lysine N-methyltransferase efm4</fullName>
        <ecNumber evidence="3">3.1.4.54</ecNumber>
    </submittedName>
</protein>
<reference evidence="3 4" key="1">
    <citation type="submission" date="2024-05" db="EMBL/GenBank/DDBJ databases">
        <title>A draft genome resource for the thread blight pathogen Marasmius tenuissimus strain MS-2.</title>
        <authorList>
            <person name="Yulfo-Soto G.E."/>
            <person name="Baruah I.K."/>
            <person name="Amoako-Attah I."/>
            <person name="Bukari Y."/>
            <person name="Meinhardt L.W."/>
            <person name="Bailey B.A."/>
            <person name="Cohen S.P."/>
        </authorList>
    </citation>
    <scope>NUCLEOTIDE SEQUENCE [LARGE SCALE GENOMIC DNA]</scope>
    <source>
        <strain evidence="3 4">MS-2</strain>
    </source>
</reference>